<proteinExistence type="predicted"/>
<evidence type="ECO:0000313" key="2">
    <source>
        <dbReference type="EMBL" id="KAJ8890005.1"/>
    </source>
</evidence>
<name>A0ABQ9I159_9NEOP</name>
<evidence type="ECO:0000313" key="3">
    <source>
        <dbReference type="Proteomes" id="UP001159363"/>
    </source>
</evidence>
<feature type="compositionally biased region" description="Basic residues" evidence="1">
    <location>
        <begin position="161"/>
        <end position="176"/>
    </location>
</feature>
<feature type="compositionally biased region" description="Low complexity" evidence="1">
    <location>
        <begin position="47"/>
        <end position="57"/>
    </location>
</feature>
<sequence>MYSSHPRRQREHRIQLSSASGSDCLWAWVSSTPSTERSRLPPPPRAQQPQDQPAPAACQPPLDWTWRVAYRNQPTVSYSAVEPADLICSIDTEMITQLNEIVGAAQSQSGHLLLPPASPCGTTGIEETHCKINQIYTWDDVSWDMEAYVRQWQVCGHQDHHRHHGKRTFPTRKGTQRKGQNQKIKKGLRIRMYGDHPKWDTYLPDIPFTLHHRHNEALGASPSELLLGCPLQCSKVWDWEEELSKIPQAEEILP</sequence>
<dbReference type="EMBL" id="JARBHB010000003">
    <property type="protein sequence ID" value="KAJ8890005.1"/>
    <property type="molecule type" value="Genomic_DNA"/>
</dbReference>
<gene>
    <name evidence="2" type="ORF">PR048_009510</name>
</gene>
<comment type="caution">
    <text evidence="2">The sequence shown here is derived from an EMBL/GenBank/DDBJ whole genome shotgun (WGS) entry which is preliminary data.</text>
</comment>
<dbReference type="Gene3D" id="3.30.420.10">
    <property type="entry name" value="Ribonuclease H-like superfamily/Ribonuclease H"/>
    <property type="match status" value="1"/>
</dbReference>
<accession>A0ABQ9I159</accession>
<feature type="region of interest" description="Disordered" evidence="1">
    <location>
        <begin position="33"/>
        <end position="57"/>
    </location>
</feature>
<protein>
    <submittedName>
        <fullName evidence="2">Uncharacterized protein</fullName>
    </submittedName>
</protein>
<dbReference type="InterPro" id="IPR036397">
    <property type="entry name" value="RNaseH_sf"/>
</dbReference>
<dbReference type="Proteomes" id="UP001159363">
    <property type="component" value="Chromosome 3"/>
</dbReference>
<reference evidence="2 3" key="1">
    <citation type="submission" date="2023-02" db="EMBL/GenBank/DDBJ databases">
        <title>LHISI_Scaffold_Assembly.</title>
        <authorList>
            <person name="Stuart O.P."/>
            <person name="Cleave R."/>
            <person name="Magrath M.J.L."/>
            <person name="Mikheyev A.S."/>
        </authorList>
    </citation>
    <scope>NUCLEOTIDE SEQUENCE [LARGE SCALE GENOMIC DNA]</scope>
    <source>
        <strain evidence="2">Daus_M_001</strain>
        <tissue evidence="2">Leg muscle</tissue>
    </source>
</reference>
<evidence type="ECO:0000256" key="1">
    <source>
        <dbReference type="SAM" id="MobiDB-lite"/>
    </source>
</evidence>
<keyword evidence="3" id="KW-1185">Reference proteome</keyword>
<organism evidence="2 3">
    <name type="scientific">Dryococelus australis</name>
    <dbReference type="NCBI Taxonomy" id="614101"/>
    <lineage>
        <taxon>Eukaryota</taxon>
        <taxon>Metazoa</taxon>
        <taxon>Ecdysozoa</taxon>
        <taxon>Arthropoda</taxon>
        <taxon>Hexapoda</taxon>
        <taxon>Insecta</taxon>
        <taxon>Pterygota</taxon>
        <taxon>Neoptera</taxon>
        <taxon>Polyneoptera</taxon>
        <taxon>Phasmatodea</taxon>
        <taxon>Verophasmatodea</taxon>
        <taxon>Anareolatae</taxon>
        <taxon>Phasmatidae</taxon>
        <taxon>Eurycanthinae</taxon>
        <taxon>Dryococelus</taxon>
    </lineage>
</organism>
<feature type="region of interest" description="Disordered" evidence="1">
    <location>
        <begin position="161"/>
        <end position="185"/>
    </location>
</feature>